<evidence type="ECO:0000313" key="2">
    <source>
        <dbReference type="Proteomes" id="UP001150266"/>
    </source>
</evidence>
<dbReference type="EMBL" id="JAOTPV010000021">
    <property type="protein sequence ID" value="KAJ4472108.1"/>
    <property type="molecule type" value="Genomic_DNA"/>
</dbReference>
<protein>
    <submittedName>
        <fullName evidence="1">Uncharacterized protein</fullName>
    </submittedName>
</protein>
<name>A0A9W9A2I0_9AGAR</name>
<accession>A0A9W9A2I0</accession>
<evidence type="ECO:0000313" key="1">
    <source>
        <dbReference type="EMBL" id="KAJ4472108.1"/>
    </source>
</evidence>
<reference evidence="1" key="1">
    <citation type="submission" date="2022-08" db="EMBL/GenBank/DDBJ databases">
        <title>A Global Phylogenomic Analysis of the Shiitake Genus Lentinula.</title>
        <authorList>
            <consortium name="DOE Joint Genome Institute"/>
            <person name="Sierra-Patev S."/>
            <person name="Min B."/>
            <person name="Naranjo-Ortiz M."/>
            <person name="Looney B."/>
            <person name="Konkel Z."/>
            <person name="Slot J.C."/>
            <person name="Sakamoto Y."/>
            <person name="Steenwyk J.L."/>
            <person name="Rokas A."/>
            <person name="Carro J."/>
            <person name="Camarero S."/>
            <person name="Ferreira P."/>
            <person name="Molpeceres G."/>
            <person name="Ruiz-Duenas F.J."/>
            <person name="Serrano A."/>
            <person name="Henrissat B."/>
            <person name="Drula E."/>
            <person name="Hughes K.W."/>
            <person name="Mata J.L."/>
            <person name="Ishikawa N.K."/>
            <person name="Vargas-Isla R."/>
            <person name="Ushijima S."/>
            <person name="Smith C.A."/>
            <person name="Ahrendt S."/>
            <person name="Andreopoulos W."/>
            <person name="He G."/>
            <person name="Labutti K."/>
            <person name="Lipzen A."/>
            <person name="Ng V."/>
            <person name="Riley R."/>
            <person name="Sandor L."/>
            <person name="Barry K."/>
            <person name="Martinez A.T."/>
            <person name="Xiao Y."/>
            <person name="Gibbons J.G."/>
            <person name="Terashima K."/>
            <person name="Grigoriev I.V."/>
            <person name="Hibbett D.S."/>
        </authorList>
    </citation>
    <scope>NUCLEOTIDE SEQUENCE</scope>
    <source>
        <strain evidence="1">JLM2183</strain>
    </source>
</reference>
<feature type="non-terminal residue" evidence="1">
    <location>
        <position position="1"/>
    </location>
</feature>
<gene>
    <name evidence="1" type="ORF">J3R30DRAFT_3523229</name>
</gene>
<feature type="non-terminal residue" evidence="1">
    <location>
        <position position="166"/>
    </location>
</feature>
<organism evidence="1 2">
    <name type="scientific">Lentinula aciculospora</name>
    <dbReference type="NCBI Taxonomy" id="153920"/>
    <lineage>
        <taxon>Eukaryota</taxon>
        <taxon>Fungi</taxon>
        <taxon>Dikarya</taxon>
        <taxon>Basidiomycota</taxon>
        <taxon>Agaricomycotina</taxon>
        <taxon>Agaricomycetes</taxon>
        <taxon>Agaricomycetidae</taxon>
        <taxon>Agaricales</taxon>
        <taxon>Marasmiineae</taxon>
        <taxon>Omphalotaceae</taxon>
        <taxon>Lentinula</taxon>
    </lineage>
</organism>
<comment type="caution">
    <text evidence="1">The sequence shown here is derived from an EMBL/GenBank/DDBJ whole genome shotgun (WGS) entry which is preliminary data.</text>
</comment>
<sequence>KPKLKFISDRNNDYIRFIDIFFSLIISYSHTTSLVPLHPPRPPSPPRSLHFLIPVHLIQGSSLEKLSAHLVFLAALIFLGCSSDCTENNSKIPGYCRTFVQTSAPGNGNGHGVILTPVVVTPYNSPASTQRIASWVRRLYRPSKYLDEADMKEVNIDQDSDTTRSM</sequence>
<dbReference type="AlphaFoldDB" id="A0A9W9A2I0"/>
<proteinExistence type="predicted"/>
<dbReference type="Proteomes" id="UP001150266">
    <property type="component" value="Unassembled WGS sequence"/>
</dbReference>
<keyword evidence="2" id="KW-1185">Reference proteome</keyword>